<protein>
    <recommendedName>
        <fullName evidence="3">Knr4/Smi1-like domain-containing protein</fullName>
    </recommendedName>
</protein>
<evidence type="ECO:0000313" key="2">
    <source>
        <dbReference type="Proteomes" id="UP001242811"/>
    </source>
</evidence>
<keyword evidence="2" id="KW-1185">Reference proteome</keyword>
<evidence type="ECO:0008006" key="3">
    <source>
        <dbReference type="Google" id="ProtNLM"/>
    </source>
</evidence>
<comment type="caution">
    <text evidence="1">The sequence shown here is derived from an EMBL/GenBank/DDBJ whole genome shotgun (WGS) entry which is preliminary data.</text>
</comment>
<name>A0ABU0KT85_9BACL</name>
<proteinExistence type="predicted"/>
<dbReference type="Proteomes" id="UP001242811">
    <property type="component" value="Unassembled WGS sequence"/>
</dbReference>
<organism evidence="1 2">
    <name type="scientific">Paenibacillus brasilensis</name>
    <dbReference type="NCBI Taxonomy" id="128574"/>
    <lineage>
        <taxon>Bacteria</taxon>
        <taxon>Bacillati</taxon>
        <taxon>Bacillota</taxon>
        <taxon>Bacilli</taxon>
        <taxon>Bacillales</taxon>
        <taxon>Paenibacillaceae</taxon>
        <taxon>Paenibacillus</taxon>
    </lineage>
</organism>
<sequence length="190" mass="21984">MRVIGTDAVQGMVLELQDEMSQYRYQFGTRRNQFITEALSCGMSEAEADSYAIQSIGPVIPVVSMPTLAPGKTRPLSPLLAARYRYVGDWKDIGEHLPLPDEILRIAGTEQFRSWISDMRNYWVESAPYRFGDDRLSLLSVANEEEGHFSMLVWKESGEEPEVWTYASQHEYRFSHLLHWFKWLNGRSEE</sequence>
<evidence type="ECO:0000313" key="1">
    <source>
        <dbReference type="EMBL" id="MDQ0492479.1"/>
    </source>
</evidence>
<accession>A0ABU0KT85</accession>
<reference evidence="1 2" key="1">
    <citation type="submission" date="2023-07" db="EMBL/GenBank/DDBJ databases">
        <title>Genomic Encyclopedia of Type Strains, Phase IV (KMG-IV): sequencing the most valuable type-strain genomes for metagenomic binning, comparative biology and taxonomic classification.</title>
        <authorList>
            <person name="Goeker M."/>
        </authorList>
    </citation>
    <scope>NUCLEOTIDE SEQUENCE [LARGE SCALE GENOMIC DNA]</scope>
    <source>
        <strain evidence="1 2">DSM 14914</strain>
    </source>
</reference>
<gene>
    <name evidence="1" type="ORF">QOZ95_000626</name>
</gene>
<dbReference type="EMBL" id="JAUSWA010000002">
    <property type="protein sequence ID" value="MDQ0492479.1"/>
    <property type="molecule type" value="Genomic_DNA"/>
</dbReference>